<gene>
    <name evidence="1" type="ORF">HWQ67_19590</name>
</gene>
<name>A0ABS6S4L0_9BACT</name>
<dbReference type="Proteomes" id="UP001196980">
    <property type="component" value="Unassembled WGS sequence"/>
</dbReference>
<keyword evidence="2" id="KW-1185">Reference proteome</keyword>
<organism evidence="1 2">
    <name type="scientific">Candidatus Magnetobacterium casense</name>
    <dbReference type="NCBI Taxonomy" id="1455061"/>
    <lineage>
        <taxon>Bacteria</taxon>
        <taxon>Pseudomonadati</taxon>
        <taxon>Nitrospirota</taxon>
        <taxon>Thermodesulfovibrionia</taxon>
        <taxon>Thermodesulfovibrionales</taxon>
        <taxon>Candidatus Magnetobacteriaceae</taxon>
        <taxon>Candidatus Magnetobacterium</taxon>
    </lineage>
</organism>
<protein>
    <submittedName>
        <fullName evidence="1">Uncharacterized protein</fullName>
    </submittedName>
</protein>
<sequence length="58" mass="6720">MDIVDITNPKDLPDGECHTDDGTLDEALTGFRKKWRGEPVSIYRLNGIYYFEIEEDEV</sequence>
<proteinExistence type="predicted"/>
<comment type="caution">
    <text evidence="1">The sequence shown here is derived from an EMBL/GenBank/DDBJ whole genome shotgun (WGS) entry which is preliminary data.</text>
</comment>
<evidence type="ECO:0000313" key="1">
    <source>
        <dbReference type="EMBL" id="MBV6343775.1"/>
    </source>
</evidence>
<dbReference type="RefSeq" id="WP_218254388.1">
    <property type="nucleotide sequence ID" value="NZ_JABXWD010000801.1"/>
</dbReference>
<dbReference type="EMBL" id="JABXWD010000801">
    <property type="protein sequence ID" value="MBV6343775.1"/>
    <property type="molecule type" value="Genomic_DNA"/>
</dbReference>
<evidence type="ECO:0000313" key="2">
    <source>
        <dbReference type="Proteomes" id="UP001196980"/>
    </source>
</evidence>
<reference evidence="1 2" key="1">
    <citation type="journal article" date="2020" name="J Geophys Res Biogeosci">
        <title>Magnetotaxis as an Adaptation to Enable Bacterial Shuttling of Microbial Sulfur and Sulfur Cycling Across Aquatic Oxic#Anoxic Interfaces.</title>
        <authorList>
            <person name="Li J."/>
            <person name="Liu P."/>
            <person name="Wang J."/>
            <person name="Roberts A.P."/>
            <person name="Pan Y."/>
        </authorList>
    </citation>
    <scope>NUCLEOTIDE SEQUENCE [LARGE SCALE GENOMIC DNA]</scope>
    <source>
        <strain evidence="1 2">MYR-1_YQ</strain>
    </source>
</reference>
<accession>A0ABS6S4L0</accession>